<dbReference type="InterPro" id="IPR011990">
    <property type="entry name" value="TPR-like_helical_dom_sf"/>
</dbReference>
<evidence type="ECO:0000313" key="2">
    <source>
        <dbReference type="EMBL" id="MEN5379827.1"/>
    </source>
</evidence>
<keyword evidence="1" id="KW-1133">Transmembrane helix</keyword>
<sequence>MLIDDVCVQVFFFEDLVRRHIFGSNCLLVIGISLFPLQLFFNSASSTLDNINYHQDRKITDAHIQEVQNHPLNKLNGNFDADLEQILYQKYLTSFMQREYESYYDYRRTGYPKFPINPKTNQNYDNTKMPMRWMYPTEEYNNNRENIDVAIKSQWNGVDDVDKLIWILQK</sequence>
<keyword evidence="1" id="KW-0472">Membrane</keyword>
<dbReference type="Pfam" id="PF12741">
    <property type="entry name" value="SusD-like"/>
    <property type="match status" value="1"/>
</dbReference>
<dbReference type="Gene3D" id="1.25.40.390">
    <property type="match status" value="1"/>
</dbReference>
<gene>
    <name evidence="2" type="ORF">ABE541_21350</name>
</gene>
<proteinExistence type="predicted"/>
<dbReference type="InterPro" id="IPR024302">
    <property type="entry name" value="SusD-like"/>
</dbReference>
<dbReference type="RefSeq" id="WP_346582689.1">
    <property type="nucleotide sequence ID" value="NZ_JBDJLH010000009.1"/>
</dbReference>
<evidence type="ECO:0000313" key="3">
    <source>
        <dbReference type="Proteomes" id="UP001409291"/>
    </source>
</evidence>
<keyword evidence="1" id="KW-0812">Transmembrane</keyword>
<evidence type="ECO:0000256" key="1">
    <source>
        <dbReference type="SAM" id="Phobius"/>
    </source>
</evidence>
<accession>A0ABV0BZ89</accession>
<keyword evidence="2" id="KW-0449">Lipoprotein</keyword>
<name>A0ABV0BZ89_9SPHI</name>
<feature type="transmembrane region" description="Helical" evidence="1">
    <location>
        <begin position="21"/>
        <end position="41"/>
    </location>
</feature>
<protein>
    <submittedName>
        <fullName evidence="2">SusD/RagB family nutrient-binding outer membrane lipoprotein</fullName>
    </submittedName>
</protein>
<keyword evidence="3" id="KW-1185">Reference proteome</keyword>
<dbReference type="EMBL" id="JBDJNQ010000012">
    <property type="protein sequence ID" value="MEN5379827.1"/>
    <property type="molecule type" value="Genomic_DNA"/>
</dbReference>
<reference evidence="2 3" key="1">
    <citation type="submission" date="2024-04" db="EMBL/GenBank/DDBJ databases">
        <title>WGS of bacteria from Torrens River.</title>
        <authorList>
            <person name="Wyrsch E.R."/>
            <person name="Drigo B."/>
        </authorList>
    </citation>
    <scope>NUCLEOTIDE SEQUENCE [LARGE SCALE GENOMIC DNA]</scope>
    <source>
        <strain evidence="2 3">TWI391</strain>
    </source>
</reference>
<comment type="caution">
    <text evidence="2">The sequence shown here is derived from an EMBL/GenBank/DDBJ whole genome shotgun (WGS) entry which is preliminary data.</text>
</comment>
<dbReference type="Proteomes" id="UP001409291">
    <property type="component" value="Unassembled WGS sequence"/>
</dbReference>
<dbReference type="SUPFAM" id="SSF48452">
    <property type="entry name" value="TPR-like"/>
    <property type="match status" value="1"/>
</dbReference>
<organism evidence="2 3">
    <name type="scientific">Sphingobacterium kitahiroshimense</name>
    <dbReference type="NCBI Taxonomy" id="470446"/>
    <lineage>
        <taxon>Bacteria</taxon>
        <taxon>Pseudomonadati</taxon>
        <taxon>Bacteroidota</taxon>
        <taxon>Sphingobacteriia</taxon>
        <taxon>Sphingobacteriales</taxon>
        <taxon>Sphingobacteriaceae</taxon>
        <taxon>Sphingobacterium</taxon>
    </lineage>
</organism>